<sequence length="85" mass="10001">MSYFGSIYADQELSHRAKTVYMYLKDRSNADGTCWPSVRRIAEDLKLSRRTVQRALSDLEHHGFLERTHRRRPNGSLTSSLYRIK</sequence>
<name>A0AAE3AE77_9FIRM</name>
<protein>
    <submittedName>
        <fullName evidence="5">Helix-turn-helix domain-containing protein</fullName>
    </submittedName>
</protein>
<evidence type="ECO:0000256" key="1">
    <source>
        <dbReference type="ARBA" id="ARBA00023015"/>
    </source>
</evidence>
<reference evidence="5" key="1">
    <citation type="submission" date="2021-10" db="EMBL/GenBank/DDBJ databases">
        <title>Anaerobic single-cell dispensing facilitates the cultivation of human gut bacteria.</title>
        <authorList>
            <person name="Afrizal A."/>
        </authorList>
    </citation>
    <scope>NUCLEOTIDE SEQUENCE</scope>
    <source>
        <strain evidence="5">CLA-AA-H272</strain>
    </source>
</reference>
<keyword evidence="2" id="KW-0238">DNA-binding</keyword>
<comment type="caution">
    <text evidence="5">The sequence shown here is derived from an EMBL/GenBank/DDBJ whole genome shotgun (WGS) entry which is preliminary data.</text>
</comment>
<dbReference type="GO" id="GO:0003700">
    <property type="term" value="F:DNA-binding transcription factor activity"/>
    <property type="evidence" value="ECO:0007669"/>
    <property type="project" value="InterPro"/>
</dbReference>
<dbReference type="Gene3D" id="1.10.10.10">
    <property type="entry name" value="Winged helix-like DNA-binding domain superfamily/Winged helix DNA-binding domain"/>
    <property type="match status" value="1"/>
</dbReference>
<evidence type="ECO:0000256" key="2">
    <source>
        <dbReference type="ARBA" id="ARBA00023125"/>
    </source>
</evidence>
<dbReference type="SUPFAM" id="SSF46785">
    <property type="entry name" value="Winged helix' DNA-binding domain"/>
    <property type="match status" value="1"/>
</dbReference>
<dbReference type="InterPro" id="IPR036390">
    <property type="entry name" value="WH_DNA-bd_sf"/>
</dbReference>
<evidence type="ECO:0000256" key="4">
    <source>
        <dbReference type="SAM" id="MobiDB-lite"/>
    </source>
</evidence>
<dbReference type="Pfam" id="PF13730">
    <property type="entry name" value="HTH_36"/>
    <property type="match status" value="1"/>
</dbReference>
<dbReference type="EMBL" id="JAJEPW010000009">
    <property type="protein sequence ID" value="MCC2128830.1"/>
    <property type="molecule type" value="Genomic_DNA"/>
</dbReference>
<evidence type="ECO:0000313" key="5">
    <source>
        <dbReference type="EMBL" id="MCC2128830.1"/>
    </source>
</evidence>
<dbReference type="AlphaFoldDB" id="A0AAE3AE77"/>
<keyword evidence="1" id="KW-0805">Transcription regulation</keyword>
<evidence type="ECO:0000256" key="3">
    <source>
        <dbReference type="ARBA" id="ARBA00023163"/>
    </source>
</evidence>
<dbReference type="Proteomes" id="UP001199319">
    <property type="component" value="Unassembled WGS sequence"/>
</dbReference>
<dbReference type="PRINTS" id="PR00035">
    <property type="entry name" value="HTHGNTR"/>
</dbReference>
<dbReference type="InterPro" id="IPR000524">
    <property type="entry name" value="Tscrpt_reg_HTH_GntR"/>
</dbReference>
<evidence type="ECO:0000313" key="6">
    <source>
        <dbReference type="Proteomes" id="UP001199319"/>
    </source>
</evidence>
<feature type="region of interest" description="Disordered" evidence="4">
    <location>
        <begin position="66"/>
        <end position="85"/>
    </location>
</feature>
<dbReference type="RefSeq" id="WP_302928134.1">
    <property type="nucleotide sequence ID" value="NZ_JAJEPW010000009.1"/>
</dbReference>
<feature type="compositionally biased region" description="Polar residues" evidence="4">
    <location>
        <begin position="75"/>
        <end position="85"/>
    </location>
</feature>
<gene>
    <name evidence="5" type="ORF">LKD37_04740</name>
</gene>
<accession>A0AAE3AE77</accession>
<keyword evidence="6" id="KW-1185">Reference proteome</keyword>
<proteinExistence type="predicted"/>
<dbReference type="GO" id="GO:0003677">
    <property type="term" value="F:DNA binding"/>
    <property type="evidence" value="ECO:0007669"/>
    <property type="project" value="UniProtKB-KW"/>
</dbReference>
<organism evidence="5 6">
    <name type="scientific">Brotocaccenecus cirricatena</name>
    <dbReference type="NCBI Taxonomy" id="3064195"/>
    <lineage>
        <taxon>Bacteria</taxon>
        <taxon>Bacillati</taxon>
        <taxon>Bacillota</taxon>
        <taxon>Clostridia</taxon>
        <taxon>Eubacteriales</taxon>
        <taxon>Oscillospiraceae</taxon>
        <taxon>Brotocaccenecus</taxon>
    </lineage>
</organism>
<keyword evidence="3" id="KW-0804">Transcription</keyword>
<dbReference type="InterPro" id="IPR036388">
    <property type="entry name" value="WH-like_DNA-bd_sf"/>
</dbReference>